<name>A0A412TSY4_9BACT</name>
<gene>
    <name evidence="9" type="ORF">DWW57_06935</name>
</gene>
<feature type="domain" description="Alpha-L-arabinofuranosidase C-terminal" evidence="8">
    <location>
        <begin position="479"/>
        <end position="829"/>
    </location>
</feature>
<dbReference type="AlphaFoldDB" id="A0A412TSY4"/>
<dbReference type="Gene3D" id="2.60.120.260">
    <property type="entry name" value="Galactose-binding domain-like"/>
    <property type="match status" value="1"/>
</dbReference>
<feature type="region of interest" description="Disordered" evidence="7">
    <location>
        <begin position="606"/>
        <end position="627"/>
    </location>
</feature>
<dbReference type="EC" id="3.2.1.55" evidence="3"/>
<dbReference type="Pfam" id="PF06439">
    <property type="entry name" value="3keto-disac_hyd"/>
    <property type="match status" value="1"/>
</dbReference>
<keyword evidence="5" id="KW-0378">Hydrolase</keyword>
<dbReference type="Proteomes" id="UP000284243">
    <property type="component" value="Unassembled WGS sequence"/>
</dbReference>
<dbReference type="Pfam" id="PF22848">
    <property type="entry name" value="ASD1_dom"/>
    <property type="match status" value="1"/>
</dbReference>
<evidence type="ECO:0000259" key="8">
    <source>
        <dbReference type="SMART" id="SM00813"/>
    </source>
</evidence>
<reference evidence="9 10" key="1">
    <citation type="submission" date="2018-08" db="EMBL/GenBank/DDBJ databases">
        <title>A genome reference for cultivated species of the human gut microbiota.</title>
        <authorList>
            <person name="Zou Y."/>
            <person name="Xue W."/>
            <person name="Luo G."/>
        </authorList>
    </citation>
    <scope>NUCLEOTIDE SEQUENCE [LARGE SCALE GENOMIC DNA]</scope>
    <source>
        <strain evidence="9 10">AF16-14</strain>
    </source>
</reference>
<dbReference type="InterPro" id="IPR017853">
    <property type="entry name" value="GH"/>
</dbReference>
<protein>
    <recommendedName>
        <fullName evidence="3">non-reducing end alpha-L-arabinofuranosidase</fullName>
        <ecNumber evidence="3">3.2.1.55</ecNumber>
    </recommendedName>
</protein>
<dbReference type="SUPFAM" id="SSF51445">
    <property type="entry name" value="(Trans)glycosidases"/>
    <property type="match status" value="1"/>
</dbReference>
<evidence type="ECO:0000313" key="10">
    <source>
        <dbReference type="Proteomes" id="UP000284243"/>
    </source>
</evidence>
<feature type="compositionally biased region" description="Polar residues" evidence="7">
    <location>
        <begin position="611"/>
        <end position="623"/>
    </location>
</feature>
<dbReference type="InterPro" id="IPR055235">
    <property type="entry name" value="ASD1_cat"/>
</dbReference>
<evidence type="ECO:0000256" key="7">
    <source>
        <dbReference type="SAM" id="MobiDB-lite"/>
    </source>
</evidence>
<dbReference type="Gene3D" id="3.20.20.80">
    <property type="entry name" value="Glycosidases"/>
    <property type="match status" value="1"/>
</dbReference>
<evidence type="ECO:0000256" key="6">
    <source>
        <dbReference type="ARBA" id="ARBA00023180"/>
    </source>
</evidence>
<dbReference type="InterPro" id="IPR010496">
    <property type="entry name" value="AL/BT2_dom"/>
</dbReference>
<keyword evidence="6" id="KW-0325">Glycoprotein</keyword>
<organism evidence="9 10">
    <name type="scientific">Odoribacter splanchnicus</name>
    <dbReference type="NCBI Taxonomy" id="28118"/>
    <lineage>
        <taxon>Bacteria</taxon>
        <taxon>Pseudomonadati</taxon>
        <taxon>Bacteroidota</taxon>
        <taxon>Bacteroidia</taxon>
        <taxon>Bacteroidales</taxon>
        <taxon>Odoribacteraceae</taxon>
        <taxon>Odoribacter</taxon>
    </lineage>
</organism>
<sequence length="852" mass="95216">MKKILTILSVVLTACATGNPGEGDTGRIQIDLAERGHAVPESMYGIFFEEINHAGDGGLYAELIQNRGFEDSTVPEGYRLEGGELRPPALPNHLTGALPSPDMKLRWNTAEIPAWTLQQTAGSGASMYLNREYPLDPATPTALCVALPTQSRTTVTNSGYWGIHIEKGKNYRLVLYTSNIGRFKGDVTVRLISENGSELCSHRIDAGTGKAWKRHDATLTPTDSDSRARFVIELDGQGTLLLDYVSLFPQETFRNRENGLRRDVAETLEALHPAFIRWPGGGIVEGITLSNRVKWKETIGDPVKRPGQYNLWGYRSTYGFGYHEFLQFCEDIGADAMFVCNAGLGGQAAVGDACPEEELDLFIADALDAIDYALGDGTTDWSRRRVENGHPGPFPLKYVEIGNENWGPVYEKRYDRFYKAIKTKYPQLTIISTLGFGEQHRHEKVDLIDPHMYVSPEFFFEGARMFDGMERGQYGIYVGEYAVTQNVGDGNLLGALAEAAFLTGAERNCDLVRMTSYAPLLTHVDDRAWSPTLIQLDAHRITGRSSYYVQQLFAHNRPSYNVKNVFGQPSVSVEVRGRIALGGWNTDNEYRDLKITLADGRTVEADMSQGWKPQSGTWTTSDGSLKGSGPDVVRRNLWNTAEPFGDCTITLKARKTAGAEGFLVYFGMQDEQHGYVLNIGGWNNRSTAFQRVSDNDTPIIANYTAQQIETGRWYDIRIDIEGGHFTYYLDGKKSLEVYADTTRRFIATGYDDRTGELIVKFVNAAPDRFSATIDLAHVSNVERLGRVVTLSSQNPTDENSLDDPRKVFPVENCYDGFAEKFNYVFEPWSLTVLRIRTKIKQPFTPENNKTQQ</sequence>
<evidence type="ECO:0000256" key="3">
    <source>
        <dbReference type="ARBA" id="ARBA00012670"/>
    </source>
</evidence>
<dbReference type="PANTHER" id="PTHR31776:SF0">
    <property type="entry name" value="ALPHA-L-ARABINOFURANOSIDASE 1"/>
    <property type="match status" value="1"/>
</dbReference>
<dbReference type="EMBL" id="QRYC01000007">
    <property type="protein sequence ID" value="RGU56926.1"/>
    <property type="molecule type" value="Genomic_DNA"/>
</dbReference>
<comment type="caution">
    <text evidence="9">The sequence shown here is derived from an EMBL/GenBank/DDBJ whole genome shotgun (WGS) entry which is preliminary data.</text>
</comment>
<evidence type="ECO:0000256" key="2">
    <source>
        <dbReference type="ARBA" id="ARBA00007186"/>
    </source>
</evidence>
<evidence type="ECO:0000256" key="1">
    <source>
        <dbReference type="ARBA" id="ARBA00001462"/>
    </source>
</evidence>
<dbReference type="InterPro" id="IPR051563">
    <property type="entry name" value="Glycosyl_Hydrolase_51"/>
</dbReference>
<evidence type="ECO:0000313" key="9">
    <source>
        <dbReference type="EMBL" id="RGU56926.1"/>
    </source>
</evidence>
<dbReference type="InterPro" id="IPR013320">
    <property type="entry name" value="ConA-like_dom_sf"/>
</dbReference>
<evidence type="ECO:0000256" key="5">
    <source>
        <dbReference type="ARBA" id="ARBA00022801"/>
    </source>
</evidence>
<proteinExistence type="inferred from homology"/>
<dbReference type="Gene3D" id="2.60.120.560">
    <property type="entry name" value="Exo-inulinase, domain 1"/>
    <property type="match status" value="1"/>
</dbReference>
<dbReference type="SUPFAM" id="SSF49899">
    <property type="entry name" value="Concanavalin A-like lectins/glucanases"/>
    <property type="match status" value="1"/>
</dbReference>
<dbReference type="PANTHER" id="PTHR31776">
    <property type="entry name" value="ALPHA-L-ARABINOFURANOSIDASE 1"/>
    <property type="match status" value="1"/>
</dbReference>
<dbReference type="RefSeq" id="WP_113028097.1">
    <property type="nucleotide sequence ID" value="NZ_QRYC01000007.1"/>
</dbReference>
<dbReference type="SMART" id="SM00813">
    <property type="entry name" value="Alpha-L-AF_C"/>
    <property type="match status" value="1"/>
</dbReference>
<dbReference type="GO" id="GO:0046373">
    <property type="term" value="P:L-arabinose metabolic process"/>
    <property type="evidence" value="ECO:0007669"/>
    <property type="project" value="InterPro"/>
</dbReference>
<dbReference type="GO" id="GO:0046556">
    <property type="term" value="F:alpha-L-arabinofuranosidase activity"/>
    <property type="evidence" value="ECO:0007669"/>
    <property type="project" value="UniProtKB-EC"/>
</dbReference>
<comment type="similarity">
    <text evidence="2">Belongs to the glycosyl hydrolase 51 family.</text>
</comment>
<comment type="catalytic activity">
    <reaction evidence="1">
        <text>Hydrolysis of terminal non-reducing alpha-L-arabinofuranoside residues in alpha-L-arabinosides.</text>
        <dbReference type="EC" id="3.2.1.55"/>
    </reaction>
</comment>
<accession>A0A412TSY4</accession>
<dbReference type="PROSITE" id="PS51257">
    <property type="entry name" value="PROKAR_LIPOPROTEIN"/>
    <property type="match status" value="1"/>
</dbReference>
<dbReference type="Gene3D" id="2.60.40.1180">
    <property type="entry name" value="Golgi alpha-mannosidase II"/>
    <property type="match status" value="1"/>
</dbReference>
<evidence type="ECO:0000256" key="4">
    <source>
        <dbReference type="ARBA" id="ARBA00022729"/>
    </source>
</evidence>
<keyword evidence="4" id="KW-0732">Signal</keyword>
<dbReference type="InterPro" id="IPR010720">
    <property type="entry name" value="Alpha-L-AF_C"/>
</dbReference>
<dbReference type="Pfam" id="PF06964">
    <property type="entry name" value="Alpha-L-AF_C"/>
    <property type="match status" value="1"/>
</dbReference>
<dbReference type="InterPro" id="IPR013780">
    <property type="entry name" value="Glyco_hydro_b"/>
</dbReference>